<name>A0A099Y8Q0_LIMMU</name>
<dbReference type="EMBL" id="JROC01000034">
    <property type="protein sequence ID" value="KGL66644.1"/>
    <property type="molecule type" value="Genomic_DNA"/>
</dbReference>
<dbReference type="GO" id="GO:0006353">
    <property type="term" value="P:DNA-templated transcription termination"/>
    <property type="evidence" value="ECO:0007669"/>
    <property type="project" value="UniProtKB-UniRule"/>
</dbReference>
<comment type="function">
    <text evidence="6">Involved in transcription antitermination. Required for transcription of ribosomal RNA (rRNA) genes. Binds specifically to the boxA antiterminator sequence of the ribosomal RNA (rrn) operons.</text>
</comment>
<evidence type="ECO:0000259" key="7">
    <source>
        <dbReference type="Pfam" id="PF01029"/>
    </source>
</evidence>
<keyword evidence="5 6" id="KW-0804">Transcription</keyword>
<dbReference type="NCBIfam" id="NF001223">
    <property type="entry name" value="PRK00202.1-1"/>
    <property type="match status" value="1"/>
</dbReference>
<evidence type="ECO:0000256" key="5">
    <source>
        <dbReference type="ARBA" id="ARBA00023163"/>
    </source>
</evidence>
<dbReference type="GO" id="GO:0005829">
    <property type="term" value="C:cytosol"/>
    <property type="evidence" value="ECO:0007669"/>
    <property type="project" value="TreeGrafter"/>
</dbReference>
<organism evidence="8 9">
    <name type="scientific">Limosilactobacillus mucosae</name>
    <name type="common">Lactobacillus mucosae</name>
    <dbReference type="NCBI Taxonomy" id="97478"/>
    <lineage>
        <taxon>Bacteria</taxon>
        <taxon>Bacillati</taxon>
        <taxon>Bacillota</taxon>
        <taxon>Bacilli</taxon>
        <taxon>Lactobacillales</taxon>
        <taxon>Lactobacillaceae</taxon>
        <taxon>Limosilactobacillus</taxon>
    </lineage>
</organism>
<dbReference type="InterPro" id="IPR006027">
    <property type="entry name" value="NusB_RsmB_TIM44"/>
</dbReference>
<evidence type="ECO:0000313" key="9">
    <source>
        <dbReference type="Proteomes" id="UP000030001"/>
    </source>
</evidence>
<evidence type="ECO:0000313" key="8">
    <source>
        <dbReference type="EMBL" id="KGL66644.1"/>
    </source>
</evidence>
<dbReference type="InterPro" id="IPR011605">
    <property type="entry name" value="NusB_fam"/>
</dbReference>
<dbReference type="NCBIfam" id="TIGR01951">
    <property type="entry name" value="nusB"/>
    <property type="match status" value="1"/>
</dbReference>
<dbReference type="Gene3D" id="1.10.940.10">
    <property type="entry name" value="NusB-like"/>
    <property type="match status" value="1"/>
</dbReference>
<keyword evidence="3 6" id="KW-0694">RNA-binding</keyword>
<evidence type="ECO:0000256" key="2">
    <source>
        <dbReference type="ARBA" id="ARBA00022814"/>
    </source>
</evidence>
<keyword evidence="2 6" id="KW-0889">Transcription antitermination</keyword>
<accession>A0A099Y8Q0</accession>
<dbReference type="HAMAP" id="MF_00073">
    <property type="entry name" value="NusB"/>
    <property type="match status" value="1"/>
</dbReference>
<dbReference type="Pfam" id="PF01029">
    <property type="entry name" value="NusB"/>
    <property type="match status" value="1"/>
</dbReference>
<dbReference type="AlphaFoldDB" id="A0A099Y8Q0"/>
<evidence type="ECO:0000256" key="6">
    <source>
        <dbReference type="HAMAP-Rule" id="MF_00073"/>
    </source>
</evidence>
<dbReference type="InterPro" id="IPR035926">
    <property type="entry name" value="NusB-like_sf"/>
</dbReference>
<dbReference type="GO" id="GO:0003723">
    <property type="term" value="F:RNA binding"/>
    <property type="evidence" value="ECO:0007669"/>
    <property type="project" value="UniProtKB-UniRule"/>
</dbReference>
<keyword evidence="4 6" id="KW-0805">Transcription regulation</keyword>
<evidence type="ECO:0000256" key="1">
    <source>
        <dbReference type="ARBA" id="ARBA00005952"/>
    </source>
</evidence>
<dbReference type="GO" id="GO:0031564">
    <property type="term" value="P:transcription antitermination"/>
    <property type="evidence" value="ECO:0007669"/>
    <property type="project" value="UniProtKB-KW"/>
</dbReference>
<sequence>MEISRHAIRECAFQTLFALASDPEIDREAIYAECLGLKPDEEVPAYLPELVHGVLAHQDELDAQIESKLAPGWTLSRLARPDLVILRLALYELEYTQVPNAVAINEALRLAHDFSDEKSYRFINGVLGSIESEQN</sequence>
<proteinExistence type="inferred from homology"/>
<dbReference type="SUPFAM" id="SSF48013">
    <property type="entry name" value="NusB-like"/>
    <property type="match status" value="1"/>
</dbReference>
<dbReference type="Proteomes" id="UP000030001">
    <property type="component" value="Unassembled WGS sequence"/>
</dbReference>
<comment type="similarity">
    <text evidence="1 6">Belongs to the NusB family.</text>
</comment>
<evidence type="ECO:0000256" key="4">
    <source>
        <dbReference type="ARBA" id="ARBA00023015"/>
    </source>
</evidence>
<evidence type="ECO:0000256" key="3">
    <source>
        <dbReference type="ARBA" id="ARBA00022884"/>
    </source>
</evidence>
<comment type="caution">
    <text evidence="8">The sequence shown here is derived from an EMBL/GenBank/DDBJ whole genome shotgun (WGS) entry which is preliminary data.</text>
</comment>
<feature type="domain" description="NusB/RsmB/TIM44" evidence="7">
    <location>
        <begin position="7"/>
        <end position="131"/>
    </location>
</feature>
<dbReference type="PANTHER" id="PTHR11078">
    <property type="entry name" value="N UTILIZATION SUBSTANCE PROTEIN B-RELATED"/>
    <property type="match status" value="1"/>
</dbReference>
<reference evidence="8 9" key="1">
    <citation type="submission" date="2014-09" db="EMBL/GenBank/DDBJ databases">
        <title>Lactobacillus mucosae CRL573 Genome Sequencing.</title>
        <authorList>
            <person name="Bleckwedel J."/>
            <person name="Teran L.C."/>
            <person name="Bonacina J."/>
            <person name="Saavedra L."/>
            <person name="Mozzi F.B."/>
            <person name="Raya R.R."/>
        </authorList>
    </citation>
    <scope>NUCLEOTIDE SEQUENCE [LARGE SCALE GENOMIC DNA]</scope>
    <source>
        <strain evidence="8 9">CRL573</strain>
    </source>
</reference>
<dbReference type="PANTHER" id="PTHR11078:SF3">
    <property type="entry name" value="ANTITERMINATION NUSB DOMAIN-CONTAINING PROTEIN"/>
    <property type="match status" value="1"/>
</dbReference>
<protein>
    <recommendedName>
        <fullName evidence="6">Transcription antitermination protein NusB</fullName>
    </recommendedName>
    <alternativeName>
        <fullName evidence="6">Antitermination factor NusB</fullName>
    </alternativeName>
</protein>
<gene>
    <name evidence="6" type="primary">nusB</name>
    <name evidence="8" type="ORF">LX03_07330</name>
</gene>